<dbReference type="PIRSF" id="PIRSF000137">
    <property type="entry name" value="Alcohol_oxidase"/>
    <property type="match status" value="1"/>
</dbReference>
<accession>A0A9N9SQR3</accession>
<evidence type="ECO:0000256" key="1">
    <source>
        <dbReference type="ARBA" id="ARBA00010790"/>
    </source>
</evidence>
<dbReference type="PROSITE" id="PS00624">
    <property type="entry name" value="GMC_OXRED_2"/>
    <property type="match status" value="1"/>
</dbReference>
<feature type="domain" description="Glucose-methanol-choline oxidoreductase N-terminal" evidence="6">
    <location>
        <begin position="329"/>
        <end position="343"/>
    </location>
</feature>
<dbReference type="SUPFAM" id="SSF54373">
    <property type="entry name" value="FAD-linked reductases, C-terminal domain"/>
    <property type="match status" value="1"/>
</dbReference>
<dbReference type="Gene3D" id="3.30.560.10">
    <property type="entry name" value="Glucose Oxidase, domain 3"/>
    <property type="match status" value="1"/>
</dbReference>
<dbReference type="InterPro" id="IPR000172">
    <property type="entry name" value="GMC_OxRdtase_N"/>
</dbReference>
<dbReference type="GO" id="GO:0016614">
    <property type="term" value="F:oxidoreductase activity, acting on CH-OH group of donors"/>
    <property type="evidence" value="ECO:0007669"/>
    <property type="project" value="InterPro"/>
</dbReference>
<sequence length="626" mass="70495">MGSVCKLGLWLLVIVVNSYGKQSLSKEKIISNYKRLIFNEGINAFSYEYHTDAHMYKPDGNAIEEYEPYDFVIVGAGVTGCLLANRLSEISDWKILLLEAGDYGDNEIMPIPGLFGLKLLSDYNWGYVTTPQTHICLGMKDQKCTLPRGRGVGGTTLINSLQYTRANPENFNQWSKMLNDPSWSYENMLDYFKKSENFQWTNPEAPVDLSYHGTNGPLTVEHAVVHHPLTNLFLDANRDLGINITDYNSPSQIGASVIQLYTNKGRREDMGSIFVTPFLERRNFKVLTGSYVTKVVINKETKIAESVIFTKGGKTYNVRANKEIIISGGAITSPQILMLSGVGPKRHLEDVDIDVIQNLEVGSRFKEHALTFNLYFSSNLSTPVESIEDQLRDFLNNTGSLTSASTLSQSVGFYNLEKRDGHLPNVAMFIDTHQTSIFEQKILKWKDDYYQTLSNLKLGNPIRFMILHMTTKSDGTIRLKSNDPFEYPLINPNLLTDQRDRTQVYRAIKFLFKMIDTPTFKKFNLKFATPTLAACNHCKYDSKKCWECFMKELTMPGYHPMSSCPMGADPSKGAVVDNNLKVFGVNKLRVADASVFPGPISGYPSINCLVIGEKLADVIKKQYGII</sequence>
<evidence type="ECO:0000313" key="7">
    <source>
        <dbReference type="EMBL" id="CAG9829750.1"/>
    </source>
</evidence>
<comment type="cofactor">
    <cofactor evidence="2">
        <name>FAD</name>
        <dbReference type="ChEBI" id="CHEBI:57692"/>
    </cofactor>
</comment>
<organism evidence="7 8">
    <name type="scientific">Diabrotica balteata</name>
    <name type="common">Banded cucumber beetle</name>
    <dbReference type="NCBI Taxonomy" id="107213"/>
    <lineage>
        <taxon>Eukaryota</taxon>
        <taxon>Metazoa</taxon>
        <taxon>Ecdysozoa</taxon>
        <taxon>Arthropoda</taxon>
        <taxon>Hexapoda</taxon>
        <taxon>Insecta</taxon>
        <taxon>Pterygota</taxon>
        <taxon>Neoptera</taxon>
        <taxon>Endopterygota</taxon>
        <taxon>Coleoptera</taxon>
        <taxon>Polyphaga</taxon>
        <taxon>Cucujiformia</taxon>
        <taxon>Chrysomeloidea</taxon>
        <taxon>Chrysomelidae</taxon>
        <taxon>Galerucinae</taxon>
        <taxon>Diabroticina</taxon>
        <taxon>Diabroticites</taxon>
        <taxon>Diabrotica</taxon>
    </lineage>
</organism>
<proteinExistence type="inferred from homology"/>
<dbReference type="AlphaFoldDB" id="A0A9N9SQR3"/>
<keyword evidence="4" id="KW-0732">Signal</keyword>
<dbReference type="EMBL" id="OU898277">
    <property type="protein sequence ID" value="CAG9829750.1"/>
    <property type="molecule type" value="Genomic_DNA"/>
</dbReference>
<gene>
    <name evidence="7" type="ORF">DIABBA_LOCUS3519</name>
</gene>
<protein>
    <recommendedName>
        <fullName evidence="5 6">Glucose-methanol-choline oxidoreductase N-terminal domain-containing protein</fullName>
    </recommendedName>
</protein>
<dbReference type="PROSITE" id="PS00623">
    <property type="entry name" value="GMC_OXRED_1"/>
    <property type="match status" value="1"/>
</dbReference>
<feature type="chain" id="PRO_5040328098" description="Glucose-methanol-choline oxidoreductase N-terminal domain-containing protein" evidence="4">
    <location>
        <begin position="21"/>
        <end position="626"/>
    </location>
</feature>
<dbReference type="InterPro" id="IPR007867">
    <property type="entry name" value="GMC_OxRtase_C"/>
</dbReference>
<dbReference type="SUPFAM" id="SSF51905">
    <property type="entry name" value="FAD/NAD(P)-binding domain"/>
    <property type="match status" value="1"/>
</dbReference>
<feature type="binding site" evidence="2">
    <location>
        <position position="155"/>
    </location>
    <ligand>
        <name>FAD</name>
        <dbReference type="ChEBI" id="CHEBI:57692"/>
    </ligand>
</feature>
<dbReference type="PANTHER" id="PTHR11552">
    <property type="entry name" value="GLUCOSE-METHANOL-CHOLINE GMC OXIDOREDUCTASE"/>
    <property type="match status" value="1"/>
</dbReference>
<evidence type="ECO:0000259" key="5">
    <source>
        <dbReference type="PROSITE" id="PS00623"/>
    </source>
</evidence>
<dbReference type="OrthoDB" id="269227at2759"/>
<keyword evidence="2 3" id="KW-0274">FAD</keyword>
<feature type="signal peptide" evidence="4">
    <location>
        <begin position="1"/>
        <end position="20"/>
    </location>
</feature>
<feature type="domain" description="Glucose-methanol-choline oxidoreductase N-terminal" evidence="5">
    <location>
        <begin position="149"/>
        <end position="172"/>
    </location>
</feature>
<evidence type="ECO:0000256" key="3">
    <source>
        <dbReference type="RuleBase" id="RU003968"/>
    </source>
</evidence>
<feature type="binding site" evidence="2">
    <location>
        <position position="292"/>
    </location>
    <ligand>
        <name>FAD</name>
        <dbReference type="ChEBI" id="CHEBI:57692"/>
    </ligand>
</feature>
<reference evidence="7" key="1">
    <citation type="submission" date="2022-01" db="EMBL/GenBank/DDBJ databases">
        <authorList>
            <person name="King R."/>
        </authorList>
    </citation>
    <scope>NUCLEOTIDE SEQUENCE</scope>
</reference>
<dbReference type="InterPro" id="IPR036188">
    <property type="entry name" value="FAD/NAD-bd_sf"/>
</dbReference>
<evidence type="ECO:0000256" key="2">
    <source>
        <dbReference type="PIRSR" id="PIRSR000137-2"/>
    </source>
</evidence>
<comment type="similarity">
    <text evidence="1 3">Belongs to the GMC oxidoreductase family.</text>
</comment>
<dbReference type="Gene3D" id="3.50.50.60">
    <property type="entry name" value="FAD/NAD(P)-binding domain"/>
    <property type="match status" value="1"/>
</dbReference>
<dbReference type="Pfam" id="PF00732">
    <property type="entry name" value="GMC_oxred_N"/>
    <property type="match status" value="1"/>
</dbReference>
<dbReference type="InterPro" id="IPR012132">
    <property type="entry name" value="GMC_OxRdtase"/>
</dbReference>
<keyword evidence="3" id="KW-0285">Flavoprotein</keyword>
<dbReference type="GO" id="GO:0050660">
    <property type="term" value="F:flavin adenine dinucleotide binding"/>
    <property type="evidence" value="ECO:0007669"/>
    <property type="project" value="InterPro"/>
</dbReference>
<dbReference type="Pfam" id="PF05199">
    <property type="entry name" value="GMC_oxred_C"/>
    <property type="match status" value="1"/>
</dbReference>
<keyword evidence="8" id="KW-1185">Reference proteome</keyword>
<evidence type="ECO:0000256" key="4">
    <source>
        <dbReference type="SAM" id="SignalP"/>
    </source>
</evidence>
<name>A0A9N9SQR3_DIABA</name>
<dbReference type="PANTHER" id="PTHR11552:SF158">
    <property type="entry name" value="GH23626P-RELATED"/>
    <property type="match status" value="1"/>
</dbReference>
<evidence type="ECO:0000313" key="8">
    <source>
        <dbReference type="Proteomes" id="UP001153709"/>
    </source>
</evidence>
<evidence type="ECO:0000259" key="6">
    <source>
        <dbReference type="PROSITE" id="PS00624"/>
    </source>
</evidence>
<dbReference type="Proteomes" id="UP001153709">
    <property type="component" value="Chromosome 2"/>
</dbReference>